<comment type="caution">
    <text evidence="4">The sequence shown here is derived from an EMBL/GenBank/DDBJ whole genome shotgun (WGS) entry which is preliminary data.</text>
</comment>
<dbReference type="Gene3D" id="3.30.457.10">
    <property type="entry name" value="Copper amine oxidase-like, N-terminal domain"/>
    <property type="match status" value="1"/>
</dbReference>
<dbReference type="Pfam" id="PF07833">
    <property type="entry name" value="Cu_amine_oxidN1"/>
    <property type="match status" value="1"/>
</dbReference>
<reference evidence="4 5" key="1">
    <citation type="submission" date="2024-04" db="EMBL/GenBank/DDBJ databases">
        <title>Human intestinal bacterial collection.</title>
        <authorList>
            <person name="Pauvert C."/>
            <person name="Hitch T.C.A."/>
            <person name="Clavel T."/>
        </authorList>
    </citation>
    <scope>NUCLEOTIDE SEQUENCE [LARGE SCALE GENOMIC DNA]</scope>
    <source>
        <strain evidence="4 5">CLA-SR-H026</strain>
    </source>
</reference>
<evidence type="ECO:0000256" key="1">
    <source>
        <dbReference type="SAM" id="MobiDB-lite"/>
    </source>
</evidence>
<feature type="signal peptide" evidence="2">
    <location>
        <begin position="1"/>
        <end position="25"/>
    </location>
</feature>
<name>A0ABV1J3L1_9FIRM</name>
<evidence type="ECO:0000313" key="5">
    <source>
        <dbReference type="Proteomes" id="UP001481872"/>
    </source>
</evidence>
<keyword evidence="5" id="KW-1185">Reference proteome</keyword>
<dbReference type="EMBL" id="JBBNPS010000001">
    <property type="protein sequence ID" value="MEQ3352784.1"/>
    <property type="molecule type" value="Genomic_DNA"/>
</dbReference>
<accession>A0ABV1J3L1</accession>
<feature type="domain" description="Copper amine oxidase-like N-terminal" evidence="3">
    <location>
        <begin position="32"/>
        <end position="136"/>
    </location>
</feature>
<keyword evidence="2" id="KW-0732">Signal</keyword>
<feature type="compositionally biased region" description="Polar residues" evidence="1">
    <location>
        <begin position="159"/>
        <end position="173"/>
    </location>
</feature>
<organism evidence="4 5">
    <name type="scientific">Aedoeadaptatus acetigenes</name>
    <dbReference type="NCBI Taxonomy" id="2981723"/>
    <lineage>
        <taxon>Bacteria</taxon>
        <taxon>Bacillati</taxon>
        <taxon>Bacillota</taxon>
        <taxon>Tissierellia</taxon>
        <taxon>Tissierellales</taxon>
        <taxon>Peptoniphilaceae</taxon>
        <taxon>Aedoeadaptatus</taxon>
    </lineage>
</organism>
<protein>
    <submittedName>
        <fullName evidence="4">Copper amine oxidase N-terminal domain-containing protein</fullName>
    </submittedName>
</protein>
<evidence type="ECO:0000259" key="3">
    <source>
        <dbReference type="Pfam" id="PF07833"/>
    </source>
</evidence>
<dbReference type="RefSeq" id="WP_148471470.1">
    <property type="nucleotide sequence ID" value="NZ_JAOQJD010000001.1"/>
</dbReference>
<feature type="region of interest" description="Disordered" evidence="1">
    <location>
        <begin position="140"/>
        <end position="188"/>
    </location>
</feature>
<feature type="chain" id="PRO_5047222174" evidence="2">
    <location>
        <begin position="26"/>
        <end position="229"/>
    </location>
</feature>
<dbReference type="SUPFAM" id="SSF55383">
    <property type="entry name" value="Copper amine oxidase, domain N"/>
    <property type="match status" value="1"/>
</dbReference>
<dbReference type="Gene3D" id="3.40.10.10">
    <property type="entry name" value="DNA Methylphosphotriester Repair Domain"/>
    <property type="match status" value="1"/>
</dbReference>
<gene>
    <name evidence="4" type="ORF">AAA081_00495</name>
</gene>
<dbReference type="InterPro" id="IPR012854">
    <property type="entry name" value="Cu_amine_oxidase-like_N"/>
</dbReference>
<sequence length="229" mass="25814">MQRKILSVLLAVAMLIGFIPQPASARDARLWVEGRYITGDVSPYIHKNRTLVPLRQVAEALGLDIQWNTKERQVHIKINDEDFIFSPGESHYRAGDKMVKMDTETVIRDNRTFLPLRVIAEAMGKPVSWDQATYTAVVGTGYSPETPSSNEKTDEKNEQNNPVTPIVQNNKNNRAIGAPQGKGHIRGNRNSRIYHLPQDASYHKIAPRNIVLFESEAQAQAAGYRRAKR</sequence>
<dbReference type="InterPro" id="IPR036582">
    <property type="entry name" value="Mao_N_sf"/>
</dbReference>
<proteinExistence type="predicted"/>
<evidence type="ECO:0000256" key="2">
    <source>
        <dbReference type="SAM" id="SignalP"/>
    </source>
</evidence>
<dbReference type="SUPFAM" id="SSF57884">
    <property type="entry name" value="Ada DNA repair protein, N-terminal domain (N-Ada 10)"/>
    <property type="match status" value="1"/>
</dbReference>
<dbReference type="Proteomes" id="UP001481872">
    <property type="component" value="Unassembled WGS sequence"/>
</dbReference>
<evidence type="ECO:0000313" key="4">
    <source>
        <dbReference type="EMBL" id="MEQ3352784.1"/>
    </source>
</evidence>
<dbReference type="InterPro" id="IPR035451">
    <property type="entry name" value="Ada-like_dom_sf"/>
</dbReference>